<dbReference type="Pfam" id="PF03088">
    <property type="entry name" value="Str_synth"/>
    <property type="match status" value="2"/>
</dbReference>
<keyword evidence="4" id="KW-0926">Vacuole</keyword>
<evidence type="ECO:0000256" key="4">
    <source>
        <dbReference type="ARBA" id="ARBA00022554"/>
    </source>
</evidence>
<dbReference type="PANTHER" id="PTHR10426:SF96">
    <property type="entry name" value="STRICTOSIDINE SYNTHASE CONSERVED REGION DOMAIN-CONTAINING PROTEIN"/>
    <property type="match status" value="1"/>
</dbReference>
<dbReference type="EMBL" id="QGKX02000004">
    <property type="protein sequence ID" value="KAF3601258.1"/>
    <property type="molecule type" value="Genomic_DNA"/>
</dbReference>
<keyword evidence="6" id="KW-0325">Glycoprotein</keyword>
<dbReference type="GO" id="GO:0012505">
    <property type="term" value="C:endomembrane system"/>
    <property type="evidence" value="ECO:0007669"/>
    <property type="project" value="TreeGrafter"/>
</dbReference>
<dbReference type="Pfam" id="PF20067">
    <property type="entry name" value="SSL_N"/>
    <property type="match status" value="2"/>
</dbReference>
<dbReference type="PANTHER" id="PTHR10426">
    <property type="entry name" value="STRICTOSIDINE SYNTHASE-RELATED"/>
    <property type="match status" value="1"/>
</dbReference>
<dbReference type="SUPFAM" id="SSF63829">
    <property type="entry name" value="Calcium-dependent phosphotriesterase"/>
    <property type="match status" value="2"/>
</dbReference>
<evidence type="ECO:0000313" key="10">
    <source>
        <dbReference type="Proteomes" id="UP000712600"/>
    </source>
</evidence>
<dbReference type="InterPro" id="IPR011042">
    <property type="entry name" value="6-blade_b-propeller_TolB-like"/>
</dbReference>
<dbReference type="GO" id="GO:0016787">
    <property type="term" value="F:hydrolase activity"/>
    <property type="evidence" value="ECO:0007669"/>
    <property type="project" value="TreeGrafter"/>
</dbReference>
<evidence type="ECO:0000313" key="9">
    <source>
        <dbReference type="EMBL" id="KAF3601258.1"/>
    </source>
</evidence>
<accession>A0A8S9SIU9</accession>
<keyword evidence="5" id="KW-0732">Signal</keyword>
<feature type="domain" description="Strictosidine synthase conserved region" evidence="8">
    <location>
        <begin position="524"/>
        <end position="597"/>
    </location>
</feature>
<dbReference type="GO" id="GO:0005773">
    <property type="term" value="C:vacuole"/>
    <property type="evidence" value="ECO:0007669"/>
    <property type="project" value="UniProtKB-SubCell"/>
</dbReference>
<comment type="caution">
    <text evidence="9">The sequence shown here is derived from an EMBL/GenBank/DDBJ whole genome shotgun (WGS) entry which is preliminary data.</text>
</comment>
<evidence type="ECO:0000256" key="1">
    <source>
        <dbReference type="ARBA" id="ARBA00004116"/>
    </source>
</evidence>
<evidence type="ECO:0000256" key="6">
    <source>
        <dbReference type="ARBA" id="ARBA00023180"/>
    </source>
</evidence>
<comment type="subcellular location">
    <subcellularLocation>
        <location evidence="1">Vacuole</location>
    </subcellularLocation>
</comment>
<evidence type="ECO:0000259" key="8">
    <source>
        <dbReference type="Pfam" id="PF03088"/>
    </source>
</evidence>
<name>A0A8S9SIU9_BRACR</name>
<dbReference type="Proteomes" id="UP000712600">
    <property type="component" value="Unassembled WGS sequence"/>
</dbReference>
<organism evidence="9 10">
    <name type="scientific">Brassica cretica</name>
    <name type="common">Mustard</name>
    <dbReference type="NCBI Taxonomy" id="69181"/>
    <lineage>
        <taxon>Eukaryota</taxon>
        <taxon>Viridiplantae</taxon>
        <taxon>Streptophyta</taxon>
        <taxon>Embryophyta</taxon>
        <taxon>Tracheophyta</taxon>
        <taxon>Spermatophyta</taxon>
        <taxon>Magnoliopsida</taxon>
        <taxon>eudicotyledons</taxon>
        <taxon>Gunneridae</taxon>
        <taxon>Pentapetalae</taxon>
        <taxon>rosids</taxon>
        <taxon>malvids</taxon>
        <taxon>Brassicales</taxon>
        <taxon>Brassicaceae</taxon>
        <taxon>Brassiceae</taxon>
        <taxon>Brassica</taxon>
    </lineage>
</organism>
<keyword evidence="7" id="KW-1133">Transmembrane helix</keyword>
<sequence>MPLFFSLRLLFFSAIIALLASIVLYRFDTFDPAPLPSDALVYSTDSIPPLINNQFLTGAEFIGAGLLNSPEDIAYHRDSGLIYTGCVDGWVKRVKAFESANDSVVEDWVNTGGRPLGLAFGLHGEVIVADAYKGLLNISDDGKKTELLTDEAEGVKFKLTDAVAVRDNGILYFTDASYKYNLHHFAFDIWEGKPHGRLMSFDPITRTTRVLLRDRYFSNGVSMSPDQTHLVFCETPLRRCSKYYINEERVEVFIQSLPGYPDNIRYDGDGHYWIAMPSGVTTLWKLSFRYPFIRKLQALAAKYGFNTMIMENAGALQVDLDGKPIALYHDPKHSHLFRYEITNLVAEEGGSMLLTISKQSQLMPLLFFSRRFLIFSTIIPFIASIALYRVDTFDPSHLPADALVYSTTSIPPLVNDQLLTGAEFIGVGLLNKPEDIAYDRDSGLIYTGCVDGWVKRVKVMESANDSVVENWVNTGGRPLGLAFGLHGEVIVADAYKGMFNISDDGRKTELLTDEAEGVRFKLTDAVAVGDNGVLYFTDASYKYDYSQSSFDVLEGKPHGRLMSFNPTTRTTRVLLKDLYFANGVSIRRCSKYYISEERVEVFIQSLPGYPDNIRYDGDGHYWIAMPTGVTTLWKLSMRYPLLRKVTAMVAKWGFNLMFAEDAGVLQVDFDGNPIAFYHDHKITHLTTGVKIGKYLYCGSLLHSRILRLDLLKYPAQKSL</sequence>
<comment type="similarity">
    <text evidence="2">Belongs to the strictosidine synthase family.</text>
</comment>
<feature type="domain" description="Strictosidine synthase conserved region" evidence="8">
    <location>
        <begin position="161"/>
        <end position="248"/>
    </location>
</feature>
<dbReference type="InterPro" id="IPR018119">
    <property type="entry name" value="Strictosidine_synth_cons-reg"/>
</dbReference>
<feature type="transmembrane region" description="Helical" evidence="7">
    <location>
        <begin position="6"/>
        <end position="25"/>
    </location>
</feature>
<keyword evidence="7" id="KW-0472">Membrane</keyword>
<dbReference type="AlphaFoldDB" id="A0A8S9SIU9"/>
<gene>
    <name evidence="9" type="ORF">F2Q69_00034811</name>
</gene>
<dbReference type="FunFam" id="2.120.10.30:FF:000073">
    <property type="entry name" value="Protein STRICTOSIDINE SYNTHASE-LIKE 6"/>
    <property type="match status" value="2"/>
</dbReference>
<dbReference type="GO" id="GO:0009753">
    <property type="term" value="P:response to jasmonic acid"/>
    <property type="evidence" value="ECO:0007669"/>
    <property type="project" value="UniProtKB-ARBA"/>
</dbReference>
<dbReference type="Gene3D" id="2.120.10.30">
    <property type="entry name" value="TolB, C-terminal domain"/>
    <property type="match status" value="2"/>
</dbReference>
<reference evidence="9" key="1">
    <citation type="submission" date="2019-12" db="EMBL/GenBank/DDBJ databases">
        <title>Genome sequencing and annotation of Brassica cretica.</title>
        <authorList>
            <person name="Studholme D.J."/>
            <person name="Sarris P."/>
        </authorList>
    </citation>
    <scope>NUCLEOTIDE SEQUENCE</scope>
    <source>
        <strain evidence="9">PFS-109/04</strain>
        <tissue evidence="9">Leaf</tissue>
    </source>
</reference>
<evidence type="ECO:0000256" key="2">
    <source>
        <dbReference type="ARBA" id="ARBA00009191"/>
    </source>
</evidence>
<evidence type="ECO:0000256" key="7">
    <source>
        <dbReference type="SAM" id="Phobius"/>
    </source>
</evidence>
<keyword evidence="3" id="KW-0597">Phosphoprotein</keyword>
<proteinExistence type="inferred from homology"/>
<protein>
    <recommendedName>
        <fullName evidence="8">Strictosidine synthase conserved region domain-containing protein</fullName>
    </recommendedName>
</protein>
<evidence type="ECO:0000256" key="3">
    <source>
        <dbReference type="ARBA" id="ARBA00022553"/>
    </source>
</evidence>
<keyword evidence="7" id="KW-0812">Transmembrane</keyword>
<evidence type="ECO:0000256" key="5">
    <source>
        <dbReference type="ARBA" id="ARBA00022729"/>
    </source>
</evidence>